<accession>A0A3D5QBE0</accession>
<dbReference type="PANTHER" id="PTHR43685">
    <property type="entry name" value="GLYCOSYLTRANSFERASE"/>
    <property type="match status" value="1"/>
</dbReference>
<sequence>MKITIITSVYNKSDTIGKAIESVISQTYNNIEYIVVDGNSTDGTIDIIKNFWDRIDKFISEKDKGIYDALNKGIKAASGDVIGFLHSDDLFFDEFVIEKIANAFNKYNVDGVYGDLIYTYKHNTGKILRYWKSSQYRPDMLKKGWMPPHTALFLKKSVYDKFGGFDLDFKISADYDFMLRILKDGIKIKYIPETICKMRVGGESNKSLKNIIRKSNEDLRALRKNNIGGIVTLFIKNFSKITQFLKK</sequence>
<dbReference type="InterPro" id="IPR029044">
    <property type="entry name" value="Nucleotide-diphossugar_trans"/>
</dbReference>
<organism evidence="2 3">
    <name type="scientific">Flexistipes sinusarabici</name>
    <dbReference type="NCBI Taxonomy" id="2352"/>
    <lineage>
        <taxon>Bacteria</taxon>
        <taxon>Pseudomonadati</taxon>
        <taxon>Deferribacterota</taxon>
        <taxon>Deferribacteres</taxon>
        <taxon>Deferribacterales</taxon>
        <taxon>Flexistipitaceae</taxon>
        <taxon>Flexistipes</taxon>
    </lineage>
</organism>
<dbReference type="AlphaFoldDB" id="A0A3D5QBE0"/>
<feature type="domain" description="Glycosyltransferase 2-like" evidence="1">
    <location>
        <begin position="4"/>
        <end position="154"/>
    </location>
</feature>
<dbReference type="SUPFAM" id="SSF53448">
    <property type="entry name" value="Nucleotide-diphospho-sugar transferases"/>
    <property type="match status" value="1"/>
</dbReference>
<dbReference type="InterPro" id="IPR050834">
    <property type="entry name" value="Glycosyltransf_2"/>
</dbReference>
<dbReference type="InterPro" id="IPR001173">
    <property type="entry name" value="Glyco_trans_2-like"/>
</dbReference>
<dbReference type="CDD" id="cd06433">
    <property type="entry name" value="GT_2_WfgS_like"/>
    <property type="match status" value="1"/>
</dbReference>
<evidence type="ECO:0000313" key="3">
    <source>
        <dbReference type="Proteomes" id="UP000262325"/>
    </source>
</evidence>
<name>A0A3D5QBE0_FLESI</name>
<comment type="caution">
    <text evidence="2">The sequence shown here is derived from an EMBL/GenBank/DDBJ whole genome shotgun (WGS) entry which is preliminary data.</text>
</comment>
<dbReference type="Gene3D" id="3.90.550.10">
    <property type="entry name" value="Spore Coat Polysaccharide Biosynthesis Protein SpsA, Chain A"/>
    <property type="match status" value="1"/>
</dbReference>
<evidence type="ECO:0000313" key="2">
    <source>
        <dbReference type="EMBL" id="HCW93157.1"/>
    </source>
</evidence>
<dbReference type="EMBL" id="DPPF01000111">
    <property type="protein sequence ID" value="HCW93157.1"/>
    <property type="molecule type" value="Genomic_DNA"/>
</dbReference>
<keyword evidence="2" id="KW-0808">Transferase</keyword>
<protein>
    <submittedName>
        <fullName evidence="2">Glycosyl transferase</fullName>
    </submittedName>
</protein>
<dbReference type="Pfam" id="PF00535">
    <property type="entry name" value="Glycos_transf_2"/>
    <property type="match status" value="1"/>
</dbReference>
<gene>
    <name evidence="2" type="ORF">DHM44_05705</name>
</gene>
<dbReference type="PANTHER" id="PTHR43685:SF2">
    <property type="entry name" value="GLYCOSYLTRANSFERASE 2-LIKE DOMAIN-CONTAINING PROTEIN"/>
    <property type="match status" value="1"/>
</dbReference>
<evidence type="ECO:0000259" key="1">
    <source>
        <dbReference type="Pfam" id="PF00535"/>
    </source>
</evidence>
<dbReference type="Proteomes" id="UP000262325">
    <property type="component" value="Unassembled WGS sequence"/>
</dbReference>
<reference evidence="2 3" key="1">
    <citation type="journal article" date="2018" name="Nat. Biotechnol.">
        <title>A standardized bacterial taxonomy based on genome phylogeny substantially revises the tree of life.</title>
        <authorList>
            <person name="Parks D.H."/>
            <person name="Chuvochina M."/>
            <person name="Waite D.W."/>
            <person name="Rinke C."/>
            <person name="Skarshewski A."/>
            <person name="Chaumeil P.A."/>
            <person name="Hugenholtz P."/>
        </authorList>
    </citation>
    <scope>NUCLEOTIDE SEQUENCE [LARGE SCALE GENOMIC DNA]</scope>
    <source>
        <strain evidence="2">UBA8672</strain>
    </source>
</reference>
<dbReference type="GO" id="GO:0016740">
    <property type="term" value="F:transferase activity"/>
    <property type="evidence" value="ECO:0007669"/>
    <property type="project" value="UniProtKB-KW"/>
</dbReference>
<proteinExistence type="predicted"/>